<evidence type="ECO:0000313" key="2">
    <source>
        <dbReference type="EMBL" id="SER85521.1"/>
    </source>
</evidence>
<keyword evidence="1" id="KW-0472">Membrane</keyword>
<reference evidence="3" key="1">
    <citation type="submission" date="2016-10" db="EMBL/GenBank/DDBJ databases">
        <authorList>
            <person name="Varghese N."/>
            <person name="Submissions S."/>
        </authorList>
    </citation>
    <scope>NUCLEOTIDE SEQUENCE [LARGE SCALE GENOMIC DNA]</scope>
    <source>
        <strain evidence="3">CGMCC 4.578</strain>
    </source>
</reference>
<keyword evidence="3" id="KW-1185">Reference proteome</keyword>
<evidence type="ECO:0000256" key="1">
    <source>
        <dbReference type="SAM" id="Phobius"/>
    </source>
</evidence>
<dbReference type="EMBL" id="FOFT01000007">
    <property type="protein sequence ID" value="SER85521.1"/>
    <property type="molecule type" value="Genomic_DNA"/>
</dbReference>
<keyword evidence="1" id="KW-0812">Transmembrane</keyword>
<dbReference type="AlphaFoldDB" id="A0A1H9SKN3"/>
<accession>A0A1H9SKN3</accession>
<name>A0A1H9SKN3_9PSEU</name>
<gene>
    <name evidence="2" type="ORF">SAMN05216195_107108</name>
</gene>
<dbReference type="Proteomes" id="UP000199028">
    <property type="component" value="Unassembled WGS sequence"/>
</dbReference>
<sequence length="61" mass="6654">MFIEIQILVLYFEAGLEKARRDDRGYSTEFVVTTALVVAAAIAIVAVIVAKAIQKANSIEL</sequence>
<evidence type="ECO:0000313" key="3">
    <source>
        <dbReference type="Proteomes" id="UP000199028"/>
    </source>
</evidence>
<dbReference type="OrthoDB" id="156527at2070"/>
<feature type="transmembrane region" description="Helical" evidence="1">
    <location>
        <begin position="30"/>
        <end position="53"/>
    </location>
</feature>
<proteinExistence type="predicted"/>
<keyword evidence="1" id="KW-1133">Transmembrane helix</keyword>
<organism evidence="2 3">
    <name type="scientific">Lentzea flaviverrucosa</name>
    <dbReference type="NCBI Taxonomy" id="200379"/>
    <lineage>
        <taxon>Bacteria</taxon>
        <taxon>Bacillati</taxon>
        <taxon>Actinomycetota</taxon>
        <taxon>Actinomycetes</taxon>
        <taxon>Pseudonocardiales</taxon>
        <taxon>Pseudonocardiaceae</taxon>
        <taxon>Lentzea</taxon>
    </lineage>
</organism>
<protein>
    <submittedName>
        <fullName evidence="2">Uncharacterized protein</fullName>
    </submittedName>
</protein>
<dbReference type="RefSeq" id="WP_090066883.1">
    <property type="nucleotide sequence ID" value="NZ_FOFT01000007.1"/>
</dbReference>